<feature type="signal peptide" evidence="2">
    <location>
        <begin position="1"/>
        <end position="19"/>
    </location>
</feature>
<accession>A0A7W7NTL2</accession>
<evidence type="ECO:0000256" key="1">
    <source>
        <dbReference type="SAM" id="Phobius"/>
    </source>
</evidence>
<keyword evidence="1" id="KW-0812">Transmembrane</keyword>
<keyword evidence="1" id="KW-1133">Transmembrane helix</keyword>
<dbReference type="RefSeq" id="WP_184168527.1">
    <property type="nucleotide sequence ID" value="NZ_JACHLN010000003.1"/>
</dbReference>
<dbReference type="AlphaFoldDB" id="A0A7W7NTL2"/>
<name>A0A7W7NTL2_9SPHN</name>
<dbReference type="Proteomes" id="UP000575241">
    <property type="component" value="Unassembled WGS sequence"/>
</dbReference>
<feature type="transmembrane region" description="Helical" evidence="1">
    <location>
        <begin position="80"/>
        <end position="99"/>
    </location>
</feature>
<evidence type="ECO:0000313" key="4">
    <source>
        <dbReference type="Proteomes" id="UP000575241"/>
    </source>
</evidence>
<gene>
    <name evidence="3" type="ORF">HNP52_003108</name>
</gene>
<feature type="chain" id="PRO_5031378394" evidence="2">
    <location>
        <begin position="20"/>
        <end position="143"/>
    </location>
</feature>
<proteinExistence type="predicted"/>
<feature type="transmembrane region" description="Helical" evidence="1">
    <location>
        <begin position="105"/>
        <end position="127"/>
    </location>
</feature>
<protein>
    <submittedName>
        <fullName evidence="3">Uncharacterized protein</fullName>
    </submittedName>
</protein>
<feature type="transmembrane region" description="Helical" evidence="1">
    <location>
        <begin position="55"/>
        <end position="73"/>
    </location>
</feature>
<sequence>MSKFIYLALLVSCCLYALARGGTPERAAVGILVSAVAASAFTPSTGAHRFFQLEMGMLTVDTCLFLAMTVLALKAQRYWPMWLAAVKLNTVITHLLILSPSLMPWSYAVANAAWSYPSPLLIAIGAVRHRQRLKLYGADPAWS</sequence>
<reference evidence="3 4" key="1">
    <citation type="submission" date="2020-08" db="EMBL/GenBank/DDBJ databases">
        <title>Functional genomics of gut bacteria from endangered species of beetles.</title>
        <authorList>
            <person name="Carlos-Shanley C."/>
        </authorList>
    </citation>
    <scope>NUCLEOTIDE SEQUENCE [LARGE SCALE GENOMIC DNA]</scope>
    <source>
        <strain evidence="3 4">S00224</strain>
    </source>
</reference>
<comment type="caution">
    <text evidence="3">The sequence shown here is derived from an EMBL/GenBank/DDBJ whole genome shotgun (WGS) entry which is preliminary data.</text>
</comment>
<keyword evidence="2" id="KW-0732">Signal</keyword>
<keyword evidence="1" id="KW-0472">Membrane</keyword>
<evidence type="ECO:0000256" key="2">
    <source>
        <dbReference type="SAM" id="SignalP"/>
    </source>
</evidence>
<keyword evidence="4" id="KW-1185">Reference proteome</keyword>
<organism evidence="3 4">
    <name type="scientific">Sphingomonas kyeonggiensis</name>
    <dbReference type="NCBI Taxonomy" id="1268553"/>
    <lineage>
        <taxon>Bacteria</taxon>
        <taxon>Pseudomonadati</taxon>
        <taxon>Pseudomonadota</taxon>
        <taxon>Alphaproteobacteria</taxon>
        <taxon>Sphingomonadales</taxon>
        <taxon>Sphingomonadaceae</taxon>
        <taxon>Sphingomonas</taxon>
    </lineage>
</organism>
<dbReference type="EMBL" id="JACHLN010000003">
    <property type="protein sequence ID" value="MBB4840016.1"/>
    <property type="molecule type" value="Genomic_DNA"/>
</dbReference>
<evidence type="ECO:0000313" key="3">
    <source>
        <dbReference type="EMBL" id="MBB4840016.1"/>
    </source>
</evidence>